<reference evidence="3" key="1">
    <citation type="submission" date="2019-03" db="EMBL/GenBank/DDBJ databases">
        <authorList>
            <person name="Warren W.C."/>
            <person name="Johnson G.S."/>
        </authorList>
    </citation>
    <scope>NUCLEOTIDE SEQUENCE [LARGE SCALE GENOMIC DNA]</scope>
    <source>
        <strain evidence="3">Basenji</strain>
    </source>
</reference>
<feature type="compositionally biased region" description="Basic residues" evidence="1">
    <location>
        <begin position="415"/>
        <end position="424"/>
    </location>
</feature>
<feature type="region of interest" description="Disordered" evidence="1">
    <location>
        <begin position="1"/>
        <end position="40"/>
    </location>
</feature>
<feature type="domain" description="Multiple myeloma tumor-associated protein 2-like N-terminal" evidence="2">
    <location>
        <begin position="95"/>
        <end position="170"/>
    </location>
</feature>
<dbReference type="Proteomes" id="UP000694429">
    <property type="component" value="Chromosome 14"/>
</dbReference>
<evidence type="ECO:0000313" key="3">
    <source>
        <dbReference type="Ensembl" id="ENSCAFP00030022183.1"/>
    </source>
</evidence>
<organism evidence="3 4">
    <name type="scientific">Canis lupus familiaris</name>
    <name type="common">Dog</name>
    <name type="synonym">Canis familiaris</name>
    <dbReference type="NCBI Taxonomy" id="9615"/>
    <lineage>
        <taxon>Eukaryota</taxon>
        <taxon>Metazoa</taxon>
        <taxon>Chordata</taxon>
        <taxon>Craniata</taxon>
        <taxon>Vertebrata</taxon>
        <taxon>Euteleostomi</taxon>
        <taxon>Mammalia</taxon>
        <taxon>Eutheria</taxon>
        <taxon>Laurasiatheria</taxon>
        <taxon>Carnivora</taxon>
        <taxon>Caniformia</taxon>
        <taxon>Canidae</taxon>
        <taxon>Canis</taxon>
    </lineage>
</organism>
<dbReference type="AlphaFoldDB" id="A0A8C0NBG1"/>
<feature type="compositionally biased region" description="Low complexity" evidence="1">
    <location>
        <begin position="65"/>
        <end position="76"/>
    </location>
</feature>
<dbReference type="PANTHER" id="PTHR14580:SF0">
    <property type="entry name" value="MULTIPLE MYELOMA TUMOR-ASSOCIATED PROTEIN 2"/>
    <property type="match status" value="1"/>
</dbReference>
<evidence type="ECO:0000256" key="1">
    <source>
        <dbReference type="SAM" id="MobiDB-lite"/>
    </source>
</evidence>
<reference evidence="3" key="2">
    <citation type="submission" date="2025-08" db="UniProtKB">
        <authorList>
            <consortium name="Ensembl"/>
        </authorList>
    </citation>
    <scope>IDENTIFICATION</scope>
</reference>
<name>A0A8C0NBG1_CANLF</name>
<sequence>MWLPTPAGSSGPALAPTPAPFPGGAPSAGGRRGGGAGEQCAGACGAARVCASVTSRRATRRRDPGAGAARGGQARVDGGRGGGRPGTMFGSSRGGVRGGQDQFSWEDVKTDKQRENYLGNSLMAPVGRWQKGRDLTWYAKGRADGAGLSREEELAAVRQAEQEALMAALGYKNVRKQPTGLSKEDFVEVCKREGGDHEEKGVDRLLGLGSSSTTAWRAAAQGPPPPLLGRSLGLRRRRCSLGKGCSHPLVPGPPAGLPQGGGKVHSHPCFSSLDGEAGRLPTSAAPGSFLPQREGRTAVPTGHREGGGVSVWTVHRGRHPTSLQPGEPQEEQEREEEEEEEEEEAQEREEERQGTQEQGGFSTVSSSCKVGVLSLAGAEGRSGEQGSLPLTTCPHIPRPGHHQCGSDSEDSLPCSKRRRSHHSD</sequence>
<feature type="region of interest" description="Disordered" evidence="1">
    <location>
        <begin position="52"/>
        <end position="108"/>
    </location>
</feature>
<dbReference type="Pfam" id="PF10159">
    <property type="entry name" value="MMtag"/>
    <property type="match status" value="1"/>
</dbReference>
<proteinExistence type="predicted"/>
<feature type="region of interest" description="Disordered" evidence="1">
    <location>
        <begin position="244"/>
        <end position="367"/>
    </location>
</feature>
<accession>A0A8C0NBG1</accession>
<feature type="compositionally biased region" description="Acidic residues" evidence="1">
    <location>
        <begin position="328"/>
        <end position="348"/>
    </location>
</feature>
<feature type="compositionally biased region" description="Gly residues" evidence="1">
    <location>
        <begin position="26"/>
        <end position="37"/>
    </location>
</feature>
<dbReference type="InterPro" id="IPR019315">
    <property type="entry name" value="MMTA2_N"/>
</dbReference>
<evidence type="ECO:0000259" key="2">
    <source>
        <dbReference type="Pfam" id="PF10159"/>
    </source>
</evidence>
<protein>
    <recommendedName>
        <fullName evidence="2">Multiple myeloma tumor-associated protein 2-like N-terminal domain-containing protein</fullName>
    </recommendedName>
</protein>
<dbReference type="PANTHER" id="PTHR14580">
    <property type="entry name" value="MULTIPLE MYELOMA TUMOR-ASSOCIATED PROTEIN 2 FAMILY MEMBER"/>
    <property type="match status" value="1"/>
</dbReference>
<evidence type="ECO:0000313" key="4">
    <source>
        <dbReference type="Proteomes" id="UP000694429"/>
    </source>
</evidence>
<feature type="region of interest" description="Disordered" evidence="1">
    <location>
        <begin position="379"/>
        <end position="424"/>
    </location>
</feature>
<dbReference type="Ensembl" id="ENSCAFT00030025398.1">
    <property type="protein sequence ID" value="ENSCAFP00030022183.1"/>
    <property type="gene ID" value="ENSCAFG00030013728.1"/>
</dbReference>
<dbReference type="InterPro" id="IPR039207">
    <property type="entry name" value="MMTAG2-like"/>
</dbReference>